<keyword evidence="1" id="KW-1133">Transmembrane helix</keyword>
<keyword evidence="1" id="KW-0472">Membrane</keyword>
<dbReference type="AlphaFoldDB" id="I7LT77"/>
<keyword evidence="4 5" id="KW-0002">3D-structure</keyword>
<reference evidence="7 8" key="3">
    <citation type="journal article" date="2023" name="Nat. Commun.">
        <title>Structures of Tetrahymena thermophila respiratory megacomplexes on the tubular mitochondrial cristae.</title>
        <authorList>
            <person name="Han F."/>
            <person name="Hu Y."/>
            <person name="Wu M."/>
            <person name="He Z."/>
            <person name="Tian H."/>
            <person name="Zhou L."/>
        </authorList>
    </citation>
    <scope>STRUCTURE BY ELECTRON MICROSCOPY (2.96 ANGSTROMS)</scope>
</reference>
<dbReference type="PDB" id="8B6F">
    <property type="method" value="EM"/>
    <property type="resolution" value="2.80 A"/>
    <property type="chains" value="BD=1-205"/>
</dbReference>
<dbReference type="GeneID" id="7841645"/>
<name>I7LT77_TETTS</name>
<evidence type="ECO:0007829" key="4">
    <source>
        <dbReference type="PDB" id="7TGH"/>
    </source>
</evidence>
<dbReference type="RefSeq" id="XP_001032302.4">
    <property type="nucleotide sequence ID" value="XM_001032302.4"/>
</dbReference>
<dbReference type="InParanoid" id="I7LT77"/>
<reference evidence="4" key="2">
    <citation type="journal article" date="2022" name="Science">
        <title>Structures of &lt;i&gt;Tetrahymena&lt;/i&gt;'s respiratory chain reveal the diversity of eukaryotic core metabolism.</title>
        <authorList>
            <person name="Zhou L."/>
            <person name="Maldonado M."/>
            <person name="Padavannil A."/>
            <person name="Guo F."/>
            <person name="Letts J.A."/>
        </authorList>
    </citation>
    <scope>STRUCTURE BY ELECTRON MICROSCOPY (2.60 ANGSTROMS)</scope>
</reference>
<dbReference type="PDB" id="8GZU">
    <property type="method" value="EM"/>
    <property type="resolution" value="4.18 A"/>
    <property type="chains" value="T5/t5=1-205"/>
</dbReference>
<dbReference type="KEGG" id="tet:TTHERM_00649080"/>
<sequence length="205" mass="23938">MFLYKKILSIYKQSFSFFLSFNFSFFLYALLAIFLLINFCQHIHKFLYYCKEKIQKEMQNAYPEITDQHREFLKKQGLKVYEPKPLPDQINPFSKTYWITNAFIIGVSFLARRHALKVGAPRIFWSGCIVGVPLAAIISRGKSDQLDELVGARKTLEQKLEYAPITRRAWERALATNQEYQNEIKTQIQDLQAEIAAKKVAAKLE</sequence>
<dbReference type="PDB" id="7TGH">
    <property type="method" value="EM"/>
    <property type="resolution" value="2.60 A"/>
    <property type="chains" value="T5=1-205"/>
</dbReference>
<evidence type="ECO:0000313" key="3">
    <source>
        <dbReference type="Proteomes" id="UP000009168"/>
    </source>
</evidence>
<dbReference type="PDB" id="8BQS">
    <property type="method" value="EM"/>
    <property type="resolution" value="2.90 A"/>
    <property type="chains" value="BD=1-205"/>
</dbReference>
<protein>
    <submittedName>
        <fullName evidence="2">Transmembrane protein, putative</fullName>
    </submittedName>
</protein>
<keyword evidence="3" id="KW-1185">Reference proteome</keyword>
<gene>
    <name evidence="2" type="ORF">TTHERM_00649080</name>
</gene>
<evidence type="ECO:0000256" key="1">
    <source>
        <dbReference type="SAM" id="Phobius"/>
    </source>
</evidence>
<accession>I7LT77</accession>
<dbReference type="Proteomes" id="UP000009168">
    <property type="component" value="Unassembled WGS sequence"/>
</dbReference>
<dbReference type="EMDB" id="EMD-34373"/>
<dbReference type="EMDB" id="EMD-25882"/>
<dbReference type="EMDB" id="EMD-16184"/>
<evidence type="ECO:0007829" key="5">
    <source>
        <dbReference type="PDB" id="8B6F"/>
    </source>
</evidence>
<reference evidence="5 6" key="4">
    <citation type="journal article" date="2023" name="Nature">
        <title>Structural basis of mitochondrial membrane bending by the I-II-III&lt;sub&gt;2&lt;/sub&gt;-IV&lt;sub&gt;2&lt;/sub&gt; supercomplex.</title>
        <authorList>
            <person name="Muhleip A."/>
            <person name="Flygaard R.K."/>
            <person name="Baradaran R."/>
            <person name="Haapanen O."/>
            <person name="Gruhl T."/>
            <person name="Tobiasson V."/>
            <person name="Marechal A."/>
            <person name="Sharma V."/>
            <person name="Amunts A."/>
        </authorList>
    </citation>
    <scope>STRUCTURE BY ELECTRON MICROSCOPY (2.80 ANGSTROMS)</scope>
</reference>
<organism evidence="2 3">
    <name type="scientific">Tetrahymena thermophila (strain SB210)</name>
    <dbReference type="NCBI Taxonomy" id="312017"/>
    <lineage>
        <taxon>Eukaryota</taxon>
        <taxon>Sar</taxon>
        <taxon>Alveolata</taxon>
        <taxon>Ciliophora</taxon>
        <taxon>Intramacronucleata</taxon>
        <taxon>Oligohymenophorea</taxon>
        <taxon>Hymenostomatida</taxon>
        <taxon>Tetrahymenina</taxon>
        <taxon>Tetrahymenidae</taxon>
        <taxon>Tetrahymena</taxon>
    </lineage>
</organism>
<dbReference type="OrthoDB" id="285465at2759"/>
<proteinExistence type="evidence at protein level"/>
<dbReference type="EMDB" id="EMD-34403"/>
<evidence type="ECO:0007829" key="8">
    <source>
        <dbReference type="PDB" id="8GZU"/>
    </source>
</evidence>
<dbReference type="STRING" id="312017.I7LT77"/>
<dbReference type="EMDB" id="EMD-15865"/>
<evidence type="ECO:0007829" key="7">
    <source>
        <dbReference type="PDB" id="8GYM"/>
    </source>
</evidence>
<dbReference type="PDB" id="8GYM">
    <property type="method" value="EM"/>
    <property type="resolution" value="2.96 A"/>
    <property type="chains" value="T5/t5=1-205"/>
</dbReference>
<dbReference type="eggNOG" id="ENOG502SUKM">
    <property type="taxonomic scope" value="Eukaryota"/>
</dbReference>
<keyword evidence="1 2" id="KW-0812">Transmembrane</keyword>
<dbReference type="EMBL" id="GG662698">
    <property type="protein sequence ID" value="EAR84639.4"/>
    <property type="molecule type" value="Genomic_DNA"/>
</dbReference>
<evidence type="ECO:0007829" key="6">
    <source>
        <dbReference type="PDB" id="8BQS"/>
    </source>
</evidence>
<reference evidence="3" key="1">
    <citation type="journal article" date="2006" name="PLoS Biol.">
        <title>Macronuclear genome sequence of the ciliate Tetrahymena thermophila, a model eukaryote.</title>
        <authorList>
            <person name="Eisen J.A."/>
            <person name="Coyne R.S."/>
            <person name="Wu M."/>
            <person name="Wu D."/>
            <person name="Thiagarajan M."/>
            <person name="Wortman J.R."/>
            <person name="Badger J.H."/>
            <person name="Ren Q."/>
            <person name="Amedeo P."/>
            <person name="Jones K.M."/>
            <person name="Tallon L.J."/>
            <person name="Delcher A.L."/>
            <person name="Salzberg S.L."/>
            <person name="Silva J.C."/>
            <person name="Haas B.J."/>
            <person name="Majoros W.H."/>
            <person name="Farzad M."/>
            <person name="Carlton J.M."/>
            <person name="Smith R.K. Jr."/>
            <person name="Garg J."/>
            <person name="Pearlman R.E."/>
            <person name="Karrer K.M."/>
            <person name="Sun L."/>
            <person name="Manning G."/>
            <person name="Elde N.C."/>
            <person name="Turkewitz A.P."/>
            <person name="Asai D.J."/>
            <person name="Wilkes D.E."/>
            <person name="Wang Y."/>
            <person name="Cai H."/>
            <person name="Collins K."/>
            <person name="Stewart B.A."/>
            <person name="Lee S.R."/>
            <person name="Wilamowska K."/>
            <person name="Weinberg Z."/>
            <person name="Ruzzo W.L."/>
            <person name="Wloga D."/>
            <person name="Gaertig J."/>
            <person name="Frankel J."/>
            <person name="Tsao C.-C."/>
            <person name="Gorovsky M.A."/>
            <person name="Keeling P.J."/>
            <person name="Waller R.F."/>
            <person name="Patron N.J."/>
            <person name="Cherry J.M."/>
            <person name="Stover N.A."/>
            <person name="Krieger C.J."/>
            <person name="del Toro C."/>
            <person name="Ryder H.F."/>
            <person name="Williamson S.C."/>
            <person name="Barbeau R.A."/>
            <person name="Hamilton E.P."/>
            <person name="Orias E."/>
        </authorList>
    </citation>
    <scope>NUCLEOTIDE SEQUENCE [LARGE SCALE GENOMIC DNA]</scope>
    <source>
        <strain evidence="3">SB210</strain>
    </source>
</reference>
<evidence type="ECO:0000313" key="2">
    <source>
        <dbReference type="EMBL" id="EAR84639.4"/>
    </source>
</evidence>
<feature type="transmembrane region" description="Helical" evidence="1">
    <location>
        <begin position="15"/>
        <end position="37"/>
    </location>
</feature>